<gene>
    <name evidence="2" type="ORF">TCIL3000_0_58870</name>
</gene>
<accession>F9WDK6</accession>
<feature type="transmembrane region" description="Helical" evidence="1">
    <location>
        <begin position="6"/>
        <end position="28"/>
    </location>
</feature>
<keyword evidence="3" id="KW-1185">Reference proteome</keyword>
<evidence type="ECO:0000313" key="2">
    <source>
        <dbReference type="EMBL" id="CCD15360.1"/>
    </source>
</evidence>
<dbReference type="EMBL" id="CAEQ01001880">
    <property type="protein sequence ID" value="CCD15360.1"/>
    <property type="molecule type" value="Genomic_DNA"/>
</dbReference>
<keyword evidence="1" id="KW-0812">Transmembrane</keyword>
<dbReference type="AlphaFoldDB" id="F9WDK6"/>
<proteinExistence type="predicted"/>
<organism evidence="2 3">
    <name type="scientific">Trypanosoma congolense (strain IL3000)</name>
    <dbReference type="NCBI Taxonomy" id="1068625"/>
    <lineage>
        <taxon>Eukaryota</taxon>
        <taxon>Discoba</taxon>
        <taxon>Euglenozoa</taxon>
        <taxon>Kinetoplastea</taxon>
        <taxon>Metakinetoplastina</taxon>
        <taxon>Trypanosomatida</taxon>
        <taxon>Trypanosomatidae</taxon>
        <taxon>Trypanosoma</taxon>
        <taxon>Nannomonas</taxon>
    </lineage>
</organism>
<sequence>MIHDTFFSFASPFVARVFIIVVVIVLFLCMHYTRYFFSCVSVKGLPIRLALSYIFMNKHAHMRLCNRMPPTTCSFGHGFYLLLHNDGFTYTKIFNLACLHLGEHPQQIEGWIEIQRVASRRRRVRGKGVNLSAQQ</sequence>
<protein>
    <submittedName>
        <fullName evidence="2">Uncharacterized protein</fullName>
    </submittedName>
</protein>
<evidence type="ECO:0000313" key="3">
    <source>
        <dbReference type="Proteomes" id="UP000000702"/>
    </source>
</evidence>
<name>F9WDK6_TRYCI</name>
<reference evidence="3" key="1">
    <citation type="submission" date="2011-07" db="EMBL/GenBank/DDBJ databases">
        <title>Divergent evolution of antigenic variation in African trypanosomes.</title>
        <authorList>
            <person name="Jackson A.P."/>
            <person name="Berry A."/>
            <person name="Allison H.C."/>
            <person name="Burton P."/>
            <person name="Anderson J."/>
            <person name="Aslett M."/>
            <person name="Brown R."/>
            <person name="Corton N."/>
            <person name="Harris D."/>
            <person name="Hauser H."/>
            <person name="Gamble J."/>
            <person name="Gilderthorp R."/>
            <person name="McQuillan J."/>
            <person name="Quail M.A."/>
            <person name="Sanders M."/>
            <person name="Van Tonder A."/>
            <person name="Ginger M.L."/>
            <person name="Donelson J.E."/>
            <person name="Field M.C."/>
            <person name="Barry J.D."/>
            <person name="Berriman M."/>
            <person name="Hertz-Fowler C."/>
        </authorList>
    </citation>
    <scope>NUCLEOTIDE SEQUENCE [LARGE SCALE GENOMIC DNA]</scope>
    <source>
        <strain evidence="3">IL3000</strain>
    </source>
</reference>
<comment type="caution">
    <text evidence="2">The sequence shown here is derived from an EMBL/GenBank/DDBJ whole genome shotgun (WGS) entry which is preliminary data.</text>
</comment>
<reference evidence="2 3" key="2">
    <citation type="journal article" date="2012" name="Proc. Natl. Acad. Sci. U.S.A.">
        <title>Antigenic diversity is generated by distinct evolutionary mechanisms in African trypanosome species.</title>
        <authorList>
            <person name="Jackson A.P."/>
            <person name="Berry A."/>
            <person name="Aslett M."/>
            <person name="Allison H.C."/>
            <person name="Burton P."/>
            <person name="Vavrova-Anderson J."/>
            <person name="Brown R."/>
            <person name="Browne H."/>
            <person name="Corton N."/>
            <person name="Hauser H."/>
            <person name="Gamble J."/>
            <person name="Gilderthorp R."/>
            <person name="Marcello L."/>
            <person name="McQuillan J."/>
            <person name="Otto T.D."/>
            <person name="Quail M.A."/>
            <person name="Sanders M.J."/>
            <person name="van Tonder A."/>
            <person name="Ginger M.L."/>
            <person name="Field M.C."/>
            <person name="Barry J.D."/>
            <person name="Hertz-Fowler C."/>
            <person name="Berriman M."/>
        </authorList>
    </citation>
    <scope>NUCLEOTIDE SEQUENCE [LARGE SCALE GENOMIC DNA]</scope>
    <source>
        <strain evidence="2 3">IL3000</strain>
    </source>
</reference>
<evidence type="ECO:0000256" key="1">
    <source>
        <dbReference type="SAM" id="Phobius"/>
    </source>
</evidence>
<keyword evidence="1" id="KW-0472">Membrane</keyword>
<dbReference type="Proteomes" id="UP000000702">
    <property type="component" value="Unassembled WGS sequence"/>
</dbReference>
<keyword evidence="1" id="KW-1133">Transmembrane helix</keyword>